<dbReference type="AlphaFoldDB" id="A0A8T0BZ66"/>
<organism evidence="1 2">
    <name type="scientific">Pseudoalteromonas rubra</name>
    <dbReference type="NCBI Taxonomy" id="43658"/>
    <lineage>
        <taxon>Bacteria</taxon>
        <taxon>Pseudomonadati</taxon>
        <taxon>Pseudomonadota</taxon>
        <taxon>Gammaproteobacteria</taxon>
        <taxon>Alteromonadales</taxon>
        <taxon>Pseudoalteromonadaceae</taxon>
        <taxon>Pseudoalteromonas</taxon>
    </lineage>
</organism>
<evidence type="ECO:0000313" key="1">
    <source>
        <dbReference type="EMBL" id="KAF7781273.1"/>
    </source>
</evidence>
<reference evidence="1 2" key="1">
    <citation type="journal article" date="2012" name="J. Bacteriol.">
        <title>Genome sequence of the cycloprodigiosin-producing bacterial strain Pseudoalteromonas rubra ATCC 29570(T).</title>
        <authorList>
            <person name="Xie B.B."/>
            <person name="Shu Y.L."/>
            <person name="Qin Q.L."/>
            <person name="Rong J.C."/>
            <person name="Zhang X.Y."/>
            <person name="Chen X.L."/>
            <person name="Zhou B.C."/>
            <person name="Zhang Y.Z."/>
        </authorList>
    </citation>
    <scope>NUCLEOTIDE SEQUENCE [LARGE SCALE GENOMIC DNA]</scope>
    <source>
        <strain evidence="1 2">DSM 6842</strain>
    </source>
</reference>
<name>A0A8T0BZ66_9GAMM</name>
<gene>
    <name evidence="1" type="ORF">PRUB_b0435</name>
</gene>
<proteinExistence type="predicted"/>
<accession>A0A8T0BZ66</accession>
<comment type="caution">
    <text evidence="1">The sequence shown here is derived from an EMBL/GenBank/DDBJ whole genome shotgun (WGS) entry which is preliminary data.</text>
</comment>
<dbReference type="Proteomes" id="UP000016480">
    <property type="component" value="Unassembled WGS sequence"/>
</dbReference>
<protein>
    <submittedName>
        <fullName evidence="1">Uncharacterized protein</fullName>
    </submittedName>
</protein>
<dbReference type="EMBL" id="AHCD03000044">
    <property type="protein sequence ID" value="KAF7781273.1"/>
    <property type="molecule type" value="Genomic_DNA"/>
</dbReference>
<sequence length="42" mass="5020">MIFWCLHHLPASRWMVFNFAKQDAAAWSQQALLWQCPGWQTN</sequence>
<evidence type="ECO:0000313" key="2">
    <source>
        <dbReference type="Proteomes" id="UP000016480"/>
    </source>
</evidence>